<dbReference type="EMBL" id="MU394348">
    <property type="protein sequence ID" value="KAI6083664.1"/>
    <property type="molecule type" value="Genomic_DNA"/>
</dbReference>
<reference evidence="1 2" key="1">
    <citation type="journal article" date="2022" name="New Phytol.">
        <title>Ecological generalism drives hyperdiversity of secondary metabolite gene clusters in xylarialean endophytes.</title>
        <authorList>
            <person name="Franco M.E.E."/>
            <person name="Wisecaver J.H."/>
            <person name="Arnold A.E."/>
            <person name="Ju Y.M."/>
            <person name="Slot J.C."/>
            <person name="Ahrendt S."/>
            <person name="Moore L.P."/>
            <person name="Eastman K.E."/>
            <person name="Scott K."/>
            <person name="Konkel Z."/>
            <person name="Mondo S.J."/>
            <person name="Kuo A."/>
            <person name="Hayes R.D."/>
            <person name="Haridas S."/>
            <person name="Andreopoulos B."/>
            <person name="Riley R."/>
            <person name="LaButti K."/>
            <person name="Pangilinan J."/>
            <person name="Lipzen A."/>
            <person name="Amirebrahimi M."/>
            <person name="Yan J."/>
            <person name="Adam C."/>
            <person name="Keymanesh K."/>
            <person name="Ng V."/>
            <person name="Louie K."/>
            <person name="Northen T."/>
            <person name="Drula E."/>
            <person name="Henrissat B."/>
            <person name="Hsieh H.M."/>
            <person name="Youens-Clark K."/>
            <person name="Lutzoni F."/>
            <person name="Miadlikowska J."/>
            <person name="Eastwood D.C."/>
            <person name="Hamelin R.C."/>
            <person name="Grigoriev I.V."/>
            <person name="U'Ren J.M."/>
        </authorList>
    </citation>
    <scope>NUCLEOTIDE SEQUENCE [LARGE SCALE GENOMIC DNA]</scope>
    <source>
        <strain evidence="1 2">ER1909</strain>
    </source>
</reference>
<protein>
    <submittedName>
        <fullName evidence="1">FAD-binding domain-containing protein</fullName>
    </submittedName>
</protein>
<proteinExistence type="predicted"/>
<dbReference type="Proteomes" id="UP001497680">
    <property type="component" value="Unassembled WGS sequence"/>
</dbReference>
<organism evidence="1 2">
    <name type="scientific">Hypoxylon rubiginosum</name>
    <dbReference type="NCBI Taxonomy" id="110542"/>
    <lineage>
        <taxon>Eukaryota</taxon>
        <taxon>Fungi</taxon>
        <taxon>Dikarya</taxon>
        <taxon>Ascomycota</taxon>
        <taxon>Pezizomycotina</taxon>
        <taxon>Sordariomycetes</taxon>
        <taxon>Xylariomycetidae</taxon>
        <taxon>Xylariales</taxon>
        <taxon>Hypoxylaceae</taxon>
        <taxon>Hypoxylon</taxon>
    </lineage>
</organism>
<keyword evidence="2" id="KW-1185">Reference proteome</keyword>
<evidence type="ECO:0000313" key="1">
    <source>
        <dbReference type="EMBL" id="KAI6083664.1"/>
    </source>
</evidence>
<sequence>MRTILVSTLFAVFASVKGTNFAYEDEVLTDADIGNFSAIAFGDVATAAPLEGCRASPGTAEWPLAREWAQLNSSLGGALIPAVPPASVCYDGPSKDQAACNILLFNATFNNYYINNPVNVFSEWPEGDTCHLRPASGENCTQGGFPTYVVNATSVKQIQMAVNFARNKNLRLVIKNTGHDLIGRSTGAGGLSIWTHWLKDFEFVPEYEVGEYSGAAARVGSGIESWEMFAHMTANNMTALVAGGYTVGAYGGWIQGGGHSALASKYGLGADQALSIQVVTADGRFVTADPTQNTDLFYALRGGGGGTYGVVTSLVIKTHPATTVLSSTIAYSVGGGFNVSVPGDLDKFWTGFDIYHAFGNKVVEQQGTACYVSRLTNTTYSFTTDIELPNVTEDFLAEFVRPFVEDLEAAGLNVTYDPPSPAGNWGAGAAGRGDTPGSTRFGSRLFPRENFADPGSELFNATQLAIRRSIEAGYTFHGIHMVPTEEVAGYPGNNAANPAFRETIMHADLFDFTVQRGLTPMAFTLAHDKLAAAMDGWRAVSPGAGAYFNEADLEEPNWQQAFFGTNYERLLDIKQERDPWGLFYAPVTVGSEEYTVVTEDGLPTQNGRLCRVGAEGQAKRR</sequence>
<name>A0ACC0CT77_9PEZI</name>
<evidence type="ECO:0000313" key="2">
    <source>
        <dbReference type="Proteomes" id="UP001497680"/>
    </source>
</evidence>
<accession>A0ACC0CT77</accession>
<gene>
    <name evidence="1" type="ORF">F4821DRAFT_262663</name>
</gene>
<comment type="caution">
    <text evidence="1">The sequence shown here is derived from an EMBL/GenBank/DDBJ whole genome shotgun (WGS) entry which is preliminary data.</text>
</comment>